<accession>A0A1B2RCB0</accession>
<sequence length="241" mass="28321">MGDKKLELNEDQKSVLLKVLKDMHFANAQLREWVSKDLLSIEMSKTLPSLIESYFSEAAKVLNYESYLLEEKEKRYAEIKKANQKIHELQGKLGSDKPVDGLKEQLKHLSEVVSEWWNTEGFNHVHDTNYYPYGGMRVKLSFMLEHCRSFSKTPVTDKRSREEHIQYLRKMGFEFADFEKGRSEKLDLIDNHQNRSLLIKMLTERFPSLEVHSFSNHSSYSKKEIFIIKHIDASIFNLSDI</sequence>
<dbReference type="AlphaFoldDB" id="A0A1B2RCB0"/>
<protein>
    <submittedName>
        <fullName evidence="1">Uncharacterized protein</fullName>
    </submittedName>
</protein>
<organism evidence="1">
    <name type="scientific">Bacillus thuringiensis</name>
    <dbReference type="NCBI Taxonomy" id="1428"/>
    <lineage>
        <taxon>Bacteria</taxon>
        <taxon>Bacillati</taxon>
        <taxon>Bacillota</taxon>
        <taxon>Bacilli</taxon>
        <taxon>Bacillales</taxon>
        <taxon>Bacillaceae</taxon>
        <taxon>Bacillus</taxon>
        <taxon>Bacillus cereus group</taxon>
    </lineage>
</organism>
<dbReference type="EMBL" id="KX258624">
    <property type="protein sequence ID" value="AOB42221.1"/>
    <property type="molecule type" value="Genomic_DNA"/>
</dbReference>
<evidence type="ECO:0000313" key="1">
    <source>
        <dbReference type="EMBL" id="AOB42221.1"/>
    </source>
</evidence>
<name>A0A1B2RCB0_BACTU</name>
<proteinExistence type="predicted"/>
<reference evidence="1" key="1">
    <citation type="submission" date="2016-05" db="EMBL/GenBank/DDBJ databases">
        <title>Complete sequence and organization of pFR260, the Bacillus thuringiensis INTA Fr7-4 plasmid harbouring the insecticidal genes.</title>
        <authorList>
            <person name="Navas L.E."/>
            <person name="Amadio A.F."/>
            <person name="Ortiz E.M."/>
            <person name="Sauka D.H."/>
            <person name="Benintende G.B."/>
            <person name="Zandomeni R.O."/>
            <person name="Berretta M.F."/>
        </authorList>
    </citation>
    <scope>NUCLEOTIDE SEQUENCE</scope>
    <source>
        <strain evidence="1">INTA Fr7-4</strain>
        <plasmid evidence="1">pFR260</plasmid>
    </source>
</reference>
<geneLocation type="plasmid" evidence="1">
    <name>pFR260</name>
</geneLocation>
<gene>
    <name evidence="1" type="ORF">pFR260_124</name>
</gene>
<keyword evidence="1" id="KW-0614">Plasmid</keyword>
<dbReference type="RefSeq" id="WP_076775934.1">
    <property type="nucleotide sequence ID" value="NZ_KX258624.1"/>
</dbReference>